<gene>
    <name evidence="1" type="ORF">ARMSODRAFT_631370</name>
</gene>
<name>A0A2H3BUV7_9AGAR</name>
<keyword evidence="2" id="KW-1185">Reference proteome</keyword>
<proteinExistence type="predicted"/>
<organism evidence="1 2">
    <name type="scientific">Armillaria solidipes</name>
    <dbReference type="NCBI Taxonomy" id="1076256"/>
    <lineage>
        <taxon>Eukaryota</taxon>
        <taxon>Fungi</taxon>
        <taxon>Dikarya</taxon>
        <taxon>Basidiomycota</taxon>
        <taxon>Agaricomycotina</taxon>
        <taxon>Agaricomycetes</taxon>
        <taxon>Agaricomycetidae</taxon>
        <taxon>Agaricales</taxon>
        <taxon>Marasmiineae</taxon>
        <taxon>Physalacriaceae</taxon>
        <taxon>Armillaria</taxon>
    </lineage>
</organism>
<evidence type="ECO:0000313" key="2">
    <source>
        <dbReference type="Proteomes" id="UP000218334"/>
    </source>
</evidence>
<dbReference type="EMBL" id="KZ293420">
    <property type="protein sequence ID" value="PBK73390.1"/>
    <property type="molecule type" value="Genomic_DNA"/>
</dbReference>
<accession>A0A2H3BUV7</accession>
<evidence type="ECO:0000313" key="1">
    <source>
        <dbReference type="EMBL" id="PBK73390.1"/>
    </source>
</evidence>
<dbReference type="AlphaFoldDB" id="A0A2H3BUV7"/>
<dbReference type="STRING" id="1076256.A0A2H3BUV7"/>
<reference evidence="2" key="1">
    <citation type="journal article" date="2017" name="Nat. Ecol. Evol.">
        <title>Genome expansion and lineage-specific genetic innovations in the forest pathogenic fungi Armillaria.</title>
        <authorList>
            <person name="Sipos G."/>
            <person name="Prasanna A.N."/>
            <person name="Walter M.C."/>
            <person name="O'Connor E."/>
            <person name="Balint B."/>
            <person name="Krizsan K."/>
            <person name="Kiss B."/>
            <person name="Hess J."/>
            <person name="Varga T."/>
            <person name="Slot J."/>
            <person name="Riley R."/>
            <person name="Boka B."/>
            <person name="Rigling D."/>
            <person name="Barry K."/>
            <person name="Lee J."/>
            <person name="Mihaltcheva S."/>
            <person name="LaButti K."/>
            <person name="Lipzen A."/>
            <person name="Waldron R."/>
            <person name="Moloney N.M."/>
            <person name="Sperisen C."/>
            <person name="Kredics L."/>
            <person name="Vagvoelgyi C."/>
            <person name="Patrignani A."/>
            <person name="Fitzpatrick D."/>
            <person name="Nagy I."/>
            <person name="Doyle S."/>
            <person name="Anderson J.B."/>
            <person name="Grigoriev I.V."/>
            <person name="Gueldener U."/>
            <person name="Muensterkoetter M."/>
            <person name="Nagy L.G."/>
        </authorList>
    </citation>
    <scope>NUCLEOTIDE SEQUENCE [LARGE SCALE GENOMIC DNA]</scope>
    <source>
        <strain evidence="2">28-4</strain>
    </source>
</reference>
<dbReference type="Proteomes" id="UP000218334">
    <property type="component" value="Unassembled WGS sequence"/>
</dbReference>
<protein>
    <submittedName>
        <fullName evidence="1">Uncharacterized protein</fullName>
    </submittedName>
</protein>
<sequence>MDNEGNIPHLLSTMATSATLTTTQLPHFRNLLEEWLAKPPSATGFSVPFEDIAKRPRASKDVVVAFRTRPPLPGEAAGKFQSTPADGEDDVPVEACIGITVKSAEPGVFVAHVPGMKWSGFTLTHKEYIADLAFGPDTTNEEVYQRTVVANDVCPLLRSLMARPSLFLGQGNWYLLDFCTTTGRYNHHQTGQKPNCSSGELLYRVRKFFLGLGHDKEL</sequence>